<sequence>MNRSSFIKEMTWLYGMPWIAAATAFVLISVIFSFIYDLRWTVVTLMIIFIIMPMIIAFFYIYHGLKPLSVVNAIPHTLSFSPDEVYVSLLSPPETIPDNEHADDNAKSEPELIETASRHIPYSRLGKYKTGTNSVIFPIEGDDGGFLWIPLSAFEKDGDMADAIKIITDK</sequence>
<name>A0AC61RCN7_9BACT</name>
<evidence type="ECO:0000313" key="2">
    <source>
        <dbReference type="Proteomes" id="UP000306319"/>
    </source>
</evidence>
<organism evidence="1 2">
    <name type="scientific">Lepagella muris</name>
    <dbReference type="NCBI Taxonomy" id="3032870"/>
    <lineage>
        <taxon>Bacteria</taxon>
        <taxon>Pseudomonadati</taxon>
        <taxon>Bacteroidota</taxon>
        <taxon>Bacteroidia</taxon>
        <taxon>Bacteroidales</taxon>
        <taxon>Muribaculaceae</taxon>
        <taxon>Lepagella</taxon>
    </lineage>
</organism>
<comment type="caution">
    <text evidence="1">The sequence shown here is derived from an EMBL/GenBank/DDBJ whole genome shotgun (WGS) entry which is preliminary data.</text>
</comment>
<dbReference type="Proteomes" id="UP000306319">
    <property type="component" value="Unassembled WGS sequence"/>
</dbReference>
<protein>
    <submittedName>
        <fullName evidence="1">Uncharacterized protein</fullName>
    </submittedName>
</protein>
<proteinExistence type="predicted"/>
<gene>
    <name evidence="1" type="ORF">E5331_15375</name>
</gene>
<keyword evidence="2" id="KW-1185">Reference proteome</keyword>
<dbReference type="EMBL" id="SRYB01000028">
    <property type="protein sequence ID" value="TGY77189.1"/>
    <property type="molecule type" value="Genomic_DNA"/>
</dbReference>
<reference evidence="1" key="1">
    <citation type="submission" date="2019-04" db="EMBL/GenBank/DDBJ databases">
        <title>Microbes associate with the intestines of laboratory mice.</title>
        <authorList>
            <person name="Navarre W."/>
            <person name="Wong E."/>
            <person name="Huang K."/>
            <person name="Tropini C."/>
            <person name="Ng K."/>
            <person name="Yu B."/>
        </authorList>
    </citation>
    <scope>NUCLEOTIDE SEQUENCE</scope>
    <source>
        <strain evidence="1">NM04_E33</strain>
    </source>
</reference>
<evidence type="ECO:0000313" key="1">
    <source>
        <dbReference type="EMBL" id="TGY77189.1"/>
    </source>
</evidence>
<accession>A0AC61RCN7</accession>